<keyword evidence="1" id="KW-1133">Transmembrane helix</keyword>
<feature type="domain" description="DUF7088" evidence="3">
    <location>
        <begin position="34"/>
        <end position="137"/>
    </location>
</feature>
<feature type="domain" description="ABC-type uncharacterised transport system" evidence="2">
    <location>
        <begin position="171"/>
        <end position="426"/>
    </location>
</feature>
<evidence type="ECO:0000313" key="5">
    <source>
        <dbReference type="Proteomes" id="UP001319200"/>
    </source>
</evidence>
<dbReference type="EMBL" id="JAHESF010000013">
    <property type="protein sequence ID" value="MBT1698089.1"/>
    <property type="molecule type" value="Genomic_DNA"/>
</dbReference>
<gene>
    <name evidence="4" type="ORF">KK083_14445</name>
</gene>
<reference evidence="4 5" key="1">
    <citation type="submission" date="2021-05" db="EMBL/GenBank/DDBJ databases">
        <title>A Polyphasic approach of four new species of the genus Ohtaekwangia: Ohtaekwangia histidinii sp. nov., Ohtaekwangia cretensis sp. nov., Ohtaekwangia indiensis sp. nov., Ohtaekwangia reichenbachii sp. nov. from diverse environment.</title>
        <authorList>
            <person name="Octaviana S."/>
        </authorList>
    </citation>
    <scope>NUCLEOTIDE SEQUENCE [LARGE SCALE GENOMIC DNA]</scope>
    <source>
        <strain evidence="4 5">PWU4</strain>
    </source>
</reference>
<dbReference type="Pfam" id="PF09822">
    <property type="entry name" value="ABC_transp_aux"/>
    <property type="match status" value="1"/>
</dbReference>
<dbReference type="RefSeq" id="WP_254163962.1">
    <property type="nucleotide sequence ID" value="NZ_JAHESF010000013.1"/>
</dbReference>
<evidence type="ECO:0000256" key="1">
    <source>
        <dbReference type="SAM" id="Phobius"/>
    </source>
</evidence>
<sequence length="499" mass="55288">MKSKFYTTTALIIGIVIVINLLANEYHLRLDLTEDRQYTLSQATKDIIESLEEPVTVKAYFSKDLPPNIAKTRQDFQDLLVEYANRSDGQILYEFINPNEKEAYEREASEKGVRPVLINVREKDQMKQQKAFLGASVQLGDKTEVIPLIQPGAAMEYALSTALKKISIDNKPVIGFIQGHGEAPLAEMPEASQQLSVLYNIREIALTDSTDLPDSIRTLALIRPTDSIPASQLQKLDAFLEKGGSLLVALNNVQADFRSMYGVASHTGLSAWLQKKGVDVKHNFIADAQCGSVSVPQQFGAFTIQASVSFPYVPVIGTFAEHPVTSGLESVMLEFASEVRPTADSTVKVTPIAFSSALSTTSPAPQFFDINKEWSEDDFQQKNIPVAAAVEGNFRMVVIGDGDFAVNGAYQQQRRLQPDNVNLLSNAVDWLSDDTGLIDLRTKGAVSRPIKELDDTTKTILKYTNFLLPILLVIGYGIVRAQQNRMKRSKRMNENYEMA</sequence>
<keyword evidence="1" id="KW-0812">Transmembrane</keyword>
<dbReference type="InterPro" id="IPR019196">
    <property type="entry name" value="ABC_transp_unknown"/>
</dbReference>
<name>A0AAP2DMA0_9BACT</name>
<feature type="transmembrane region" description="Helical" evidence="1">
    <location>
        <begin position="460"/>
        <end position="479"/>
    </location>
</feature>
<accession>A0AAP2DMA0</accession>
<keyword evidence="5" id="KW-1185">Reference proteome</keyword>
<dbReference type="Pfam" id="PF23357">
    <property type="entry name" value="DUF7088"/>
    <property type="match status" value="1"/>
</dbReference>
<dbReference type="InterPro" id="IPR055396">
    <property type="entry name" value="DUF7088"/>
</dbReference>
<evidence type="ECO:0000259" key="2">
    <source>
        <dbReference type="Pfam" id="PF09822"/>
    </source>
</evidence>
<evidence type="ECO:0000313" key="4">
    <source>
        <dbReference type="EMBL" id="MBT1698089.1"/>
    </source>
</evidence>
<evidence type="ECO:0000259" key="3">
    <source>
        <dbReference type="Pfam" id="PF23357"/>
    </source>
</evidence>
<comment type="caution">
    <text evidence="4">The sequence shown here is derived from an EMBL/GenBank/DDBJ whole genome shotgun (WGS) entry which is preliminary data.</text>
</comment>
<keyword evidence="1" id="KW-0472">Membrane</keyword>
<dbReference type="AlphaFoldDB" id="A0AAP2DMA0"/>
<protein>
    <submittedName>
        <fullName evidence="4">Gldg family protein</fullName>
    </submittedName>
</protein>
<dbReference type="Proteomes" id="UP001319200">
    <property type="component" value="Unassembled WGS sequence"/>
</dbReference>
<organism evidence="4 5">
    <name type="scientific">Chryseosolibacter histidini</name>
    <dbReference type="NCBI Taxonomy" id="2782349"/>
    <lineage>
        <taxon>Bacteria</taxon>
        <taxon>Pseudomonadati</taxon>
        <taxon>Bacteroidota</taxon>
        <taxon>Cytophagia</taxon>
        <taxon>Cytophagales</taxon>
        <taxon>Chryseotaleaceae</taxon>
        <taxon>Chryseosolibacter</taxon>
    </lineage>
</organism>
<proteinExistence type="predicted"/>